<dbReference type="PANTHER" id="PTHR19302:SF13">
    <property type="entry name" value="GAMMA-TUBULIN COMPLEX COMPONENT 2"/>
    <property type="match status" value="1"/>
</dbReference>
<dbReference type="GO" id="GO:0000278">
    <property type="term" value="P:mitotic cell cycle"/>
    <property type="evidence" value="ECO:0007669"/>
    <property type="project" value="TreeGrafter"/>
</dbReference>
<keyword evidence="2 5" id="KW-0963">Cytoplasm</keyword>
<keyword evidence="6" id="KW-0812">Transmembrane</keyword>
<dbReference type="InterPro" id="IPR040457">
    <property type="entry name" value="GCP_C"/>
</dbReference>
<evidence type="ECO:0000256" key="4">
    <source>
        <dbReference type="ARBA" id="ARBA00023212"/>
    </source>
</evidence>
<comment type="similarity">
    <text evidence="1 5">Belongs to the TUBGCP family.</text>
</comment>
<dbReference type="STRING" id="6280.A0A0N4TXA6"/>
<evidence type="ECO:0000259" key="8">
    <source>
        <dbReference type="Pfam" id="PF17681"/>
    </source>
</evidence>
<name>A0A0N4TXA6_BRUPA</name>
<dbReference type="GO" id="GO:0051321">
    <property type="term" value="P:meiotic cell cycle"/>
    <property type="evidence" value="ECO:0007669"/>
    <property type="project" value="TreeGrafter"/>
</dbReference>
<accession>A0A0N4TXA6</accession>
<sequence length="686" mass="79552">MDEAVWKKCRKQIGIIICDYLLTNGIFVVLKLLPFTSFSLPGEYCSSQPDACFTPMEHINLSSLTLQSQEQHLVKDLFLVYMAYQGNSIRFVKEGDSVTWTVNPSSDTCLRSALYTDACLPLAATLIQLRHNIKNICCELSRGRVALAVGSAAEEFFNSEVMPLLVKLELENRSDQRSLTLAEVATYMRPYMQITKQLNDVLATMIKNDLVGGEVLSMLSEQIRKCVSPTTRDMLQKFEVAGLEQYFELLFWWIRYGKIQDYCHDFMIWDLKSSKMFTKSDIVPGDNSNKLNNFDDRFCIVEALCPTQLQPAFEDIVNCGIYLNIAEMIKGETTTFDDERIGEEEELEEWKRKSVDEVVRDVKKARLKASKDLVQILRKQFGLDEYFESFHNFLLLQRSDWLVSFYELSRDMLISSIRDISIKKLQILFEEAVDCSTLHFDKHRHRFRPVLEKYDMFTSLHLVMKDMNQDNKLNTDFDFEPTESKNGQDALSVHINVDSPLSLVFPPQILLYYNLFFRIFFYLFGATAQILNKQMRSDLVTLNDRRLLQEMLHFLNAYSLHCWIYVVPRSWSIFIDKLSKSASLEEILLFQRSFFVDVTTQCFLPGSEFMSLLSNLVSIIYGFTTDEIILLDLQKYDQSAEKWNDCLGKMCSFLSQQNNNNAYAQLHSSSIEVFEPNGLKHFIRCS</sequence>
<reference evidence="9 10" key="2">
    <citation type="submission" date="2018-11" db="EMBL/GenBank/DDBJ databases">
        <authorList>
            <consortium name="Pathogen Informatics"/>
        </authorList>
    </citation>
    <scope>NUCLEOTIDE SEQUENCE [LARGE SCALE GENOMIC DNA]</scope>
</reference>
<keyword evidence="6" id="KW-1133">Transmembrane helix</keyword>
<dbReference type="GO" id="GO:0000930">
    <property type="term" value="C:gamma-tubulin complex"/>
    <property type="evidence" value="ECO:0007669"/>
    <property type="project" value="TreeGrafter"/>
</dbReference>
<evidence type="ECO:0000313" key="10">
    <source>
        <dbReference type="Proteomes" id="UP000278627"/>
    </source>
</evidence>
<gene>
    <name evidence="9" type="ORF">BPAG_LOCUS13531</name>
</gene>
<dbReference type="Proteomes" id="UP000278627">
    <property type="component" value="Unassembled WGS sequence"/>
</dbReference>
<dbReference type="InterPro" id="IPR007259">
    <property type="entry name" value="GCP"/>
</dbReference>
<evidence type="ECO:0000256" key="1">
    <source>
        <dbReference type="ARBA" id="ARBA00010337"/>
    </source>
</evidence>
<dbReference type="GO" id="GO:0043015">
    <property type="term" value="F:gamma-tubulin binding"/>
    <property type="evidence" value="ECO:0007669"/>
    <property type="project" value="InterPro"/>
</dbReference>
<evidence type="ECO:0000256" key="2">
    <source>
        <dbReference type="ARBA" id="ARBA00022490"/>
    </source>
</evidence>
<organism evidence="11">
    <name type="scientific">Brugia pahangi</name>
    <name type="common">Filarial nematode worm</name>
    <dbReference type="NCBI Taxonomy" id="6280"/>
    <lineage>
        <taxon>Eukaryota</taxon>
        <taxon>Metazoa</taxon>
        <taxon>Ecdysozoa</taxon>
        <taxon>Nematoda</taxon>
        <taxon>Chromadorea</taxon>
        <taxon>Rhabditida</taxon>
        <taxon>Spirurina</taxon>
        <taxon>Spiruromorpha</taxon>
        <taxon>Filarioidea</taxon>
        <taxon>Onchocercidae</taxon>
        <taxon>Brugia</taxon>
    </lineage>
</organism>
<dbReference type="GO" id="GO:0005874">
    <property type="term" value="C:microtubule"/>
    <property type="evidence" value="ECO:0007669"/>
    <property type="project" value="UniProtKB-KW"/>
</dbReference>
<evidence type="ECO:0000256" key="3">
    <source>
        <dbReference type="ARBA" id="ARBA00022701"/>
    </source>
</evidence>
<dbReference type="Gene3D" id="1.20.120.1900">
    <property type="entry name" value="Gamma-tubulin complex, C-terminal domain"/>
    <property type="match status" value="1"/>
</dbReference>
<evidence type="ECO:0000313" key="9">
    <source>
        <dbReference type="EMBL" id="VDN94716.1"/>
    </source>
</evidence>
<dbReference type="PANTHER" id="PTHR19302">
    <property type="entry name" value="GAMMA TUBULIN COMPLEX PROTEIN"/>
    <property type="match status" value="1"/>
</dbReference>
<dbReference type="Pfam" id="PF17681">
    <property type="entry name" value="GCP_N_terminal"/>
    <property type="match status" value="1"/>
</dbReference>
<evidence type="ECO:0000256" key="5">
    <source>
        <dbReference type="RuleBase" id="RU363050"/>
    </source>
</evidence>
<dbReference type="EMBL" id="UZAD01013407">
    <property type="protein sequence ID" value="VDN94716.1"/>
    <property type="molecule type" value="Genomic_DNA"/>
</dbReference>
<dbReference type="AlphaFoldDB" id="A0A0N4TXA6"/>
<dbReference type="GO" id="GO:0051011">
    <property type="term" value="F:microtubule minus-end binding"/>
    <property type="evidence" value="ECO:0007669"/>
    <property type="project" value="TreeGrafter"/>
</dbReference>
<dbReference type="WBParaSite" id="BPAG_0001360301-mRNA-1">
    <property type="protein sequence ID" value="BPAG_0001360301-mRNA-1"/>
    <property type="gene ID" value="BPAG_0001360301"/>
</dbReference>
<comment type="subcellular location">
    <subcellularLocation>
        <location evidence="5">Cytoplasm</location>
        <location evidence="5">Cytoskeleton</location>
        <location evidence="5">Microtubule organizing center</location>
    </subcellularLocation>
</comment>
<dbReference type="GO" id="GO:0007020">
    <property type="term" value="P:microtubule nucleation"/>
    <property type="evidence" value="ECO:0007669"/>
    <property type="project" value="InterPro"/>
</dbReference>
<keyword evidence="10" id="KW-1185">Reference proteome</keyword>
<protein>
    <recommendedName>
        <fullName evidence="5">Gamma-tubulin complex component</fullName>
    </recommendedName>
</protein>
<keyword evidence="3 5" id="KW-0493">Microtubule</keyword>
<evidence type="ECO:0000313" key="11">
    <source>
        <dbReference type="WBParaSite" id="BPAG_0001360301-mRNA-1"/>
    </source>
</evidence>
<dbReference type="InterPro" id="IPR041470">
    <property type="entry name" value="GCP_N"/>
</dbReference>
<reference evidence="11" key="1">
    <citation type="submission" date="2017-02" db="UniProtKB">
        <authorList>
            <consortium name="WormBaseParasite"/>
        </authorList>
    </citation>
    <scope>IDENTIFICATION</scope>
</reference>
<dbReference type="InterPro" id="IPR042241">
    <property type="entry name" value="GCP_C_sf"/>
</dbReference>
<dbReference type="GO" id="GO:0031122">
    <property type="term" value="P:cytoplasmic microtubule organization"/>
    <property type="evidence" value="ECO:0007669"/>
    <property type="project" value="TreeGrafter"/>
</dbReference>
<keyword evidence="4 5" id="KW-0206">Cytoskeleton</keyword>
<dbReference type="GO" id="GO:0051225">
    <property type="term" value="P:spindle assembly"/>
    <property type="evidence" value="ECO:0007669"/>
    <property type="project" value="TreeGrafter"/>
</dbReference>
<evidence type="ECO:0000259" key="7">
    <source>
        <dbReference type="Pfam" id="PF04130"/>
    </source>
</evidence>
<feature type="domain" description="Gamma tubulin complex component protein N-terminal" evidence="8">
    <location>
        <begin position="74"/>
        <end position="379"/>
    </location>
</feature>
<feature type="transmembrane region" description="Helical" evidence="6">
    <location>
        <begin position="12"/>
        <end position="33"/>
    </location>
</feature>
<keyword evidence="6" id="KW-0472">Membrane</keyword>
<dbReference type="GO" id="GO:0000922">
    <property type="term" value="C:spindle pole"/>
    <property type="evidence" value="ECO:0007669"/>
    <property type="project" value="InterPro"/>
</dbReference>
<feature type="domain" description="Gamma tubulin complex component C-terminal" evidence="7">
    <location>
        <begin position="386"/>
        <end position="629"/>
    </location>
</feature>
<evidence type="ECO:0000256" key="6">
    <source>
        <dbReference type="SAM" id="Phobius"/>
    </source>
</evidence>
<proteinExistence type="inferred from homology"/>
<dbReference type="Pfam" id="PF04130">
    <property type="entry name" value="GCP_C_terminal"/>
    <property type="match status" value="1"/>
</dbReference>